<dbReference type="AlphaFoldDB" id="A0A3D9FK78"/>
<keyword evidence="4" id="KW-1185">Reference proteome</keyword>
<dbReference type="EMBL" id="QRDQ01000012">
    <property type="protein sequence ID" value="RED19584.1"/>
    <property type="molecule type" value="Genomic_DNA"/>
</dbReference>
<dbReference type="Gene3D" id="3.90.550.10">
    <property type="entry name" value="Spore Coat Polysaccharide Biosynthesis Protein SpsA, Chain A"/>
    <property type="match status" value="1"/>
</dbReference>
<evidence type="ECO:0000313" key="4">
    <source>
        <dbReference type="Proteomes" id="UP000257004"/>
    </source>
</evidence>
<accession>A0A3D9FK78</accession>
<dbReference type="InterPro" id="IPR029044">
    <property type="entry name" value="Nucleotide-diphossugar_trans"/>
</dbReference>
<dbReference type="InterPro" id="IPR001173">
    <property type="entry name" value="Glyco_trans_2-like"/>
</dbReference>
<evidence type="ECO:0000256" key="1">
    <source>
        <dbReference type="SAM" id="Coils"/>
    </source>
</evidence>
<name>A0A3D9FK78_9FLAO</name>
<organism evidence="3 4">
    <name type="scientific">Flavobacterium cutihirudinis</name>
    <dbReference type="NCBI Taxonomy" id="1265740"/>
    <lineage>
        <taxon>Bacteria</taxon>
        <taxon>Pseudomonadati</taxon>
        <taxon>Bacteroidota</taxon>
        <taxon>Flavobacteriia</taxon>
        <taxon>Flavobacteriales</taxon>
        <taxon>Flavobacteriaceae</taxon>
        <taxon>Flavobacterium</taxon>
    </lineage>
</organism>
<dbReference type="GO" id="GO:0016758">
    <property type="term" value="F:hexosyltransferase activity"/>
    <property type="evidence" value="ECO:0007669"/>
    <property type="project" value="UniProtKB-ARBA"/>
</dbReference>
<feature type="domain" description="Glycosyltransferase 2-like" evidence="2">
    <location>
        <begin position="7"/>
        <end position="131"/>
    </location>
</feature>
<dbReference type="Proteomes" id="UP000257004">
    <property type="component" value="Unassembled WGS sequence"/>
</dbReference>
<dbReference type="RefSeq" id="WP_115889813.1">
    <property type="nucleotide sequence ID" value="NZ_QRDQ01000012.1"/>
</dbReference>
<reference evidence="3 4" key="1">
    <citation type="submission" date="2018-07" db="EMBL/GenBank/DDBJ databases">
        <title>Genomic Encyclopedia of Archaeal and Bacterial Type Strains, Phase II (KMG-II): from individual species to whole genera.</title>
        <authorList>
            <person name="Goeker M."/>
        </authorList>
    </citation>
    <scope>NUCLEOTIDE SEQUENCE [LARGE SCALE GENOMIC DNA]</scope>
    <source>
        <strain evidence="3 4">DSM 25795</strain>
    </source>
</reference>
<dbReference type="PANTHER" id="PTHR22916">
    <property type="entry name" value="GLYCOSYLTRANSFERASE"/>
    <property type="match status" value="1"/>
</dbReference>
<evidence type="ECO:0000259" key="2">
    <source>
        <dbReference type="Pfam" id="PF00535"/>
    </source>
</evidence>
<evidence type="ECO:0000313" key="3">
    <source>
        <dbReference type="EMBL" id="RED19584.1"/>
    </source>
</evidence>
<dbReference type="OrthoDB" id="597270at2"/>
<feature type="coiled-coil region" evidence="1">
    <location>
        <begin position="250"/>
        <end position="277"/>
    </location>
</feature>
<dbReference type="PANTHER" id="PTHR22916:SF3">
    <property type="entry name" value="UDP-GLCNAC:BETAGAL BETA-1,3-N-ACETYLGLUCOSAMINYLTRANSFERASE-LIKE PROTEIN 1"/>
    <property type="match status" value="1"/>
</dbReference>
<keyword evidence="1" id="KW-0175">Coiled coil</keyword>
<proteinExistence type="predicted"/>
<protein>
    <recommendedName>
        <fullName evidence="2">Glycosyltransferase 2-like domain-containing protein</fullName>
    </recommendedName>
</protein>
<dbReference type="Pfam" id="PF00535">
    <property type="entry name" value="Glycos_transf_2"/>
    <property type="match status" value="1"/>
</dbReference>
<dbReference type="SUPFAM" id="SSF53448">
    <property type="entry name" value="Nucleotide-diphospho-sugar transferases"/>
    <property type="match status" value="1"/>
</dbReference>
<gene>
    <name evidence="3" type="ORF">BD847_3871</name>
</gene>
<comment type="caution">
    <text evidence="3">The sequence shown here is derived from an EMBL/GenBank/DDBJ whole genome shotgun (WGS) entry which is preliminary data.</text>
</comment>
<sequence>MKKFVVSIIVPCYNQGQYLSRALESVLNQSFKHWECIIINDGSSDDTEEIAKEWLEKDVRFKYISQANRGLSNARNVGINNSTGNYIQFLDADDCLNPEKLRKSFLEIKDQLIHNIIITDFKMFKENTHDELSSYCELSQKNLSYNEILYGWDFKFNIPIHCGLFSASLFQNFRFPEILKAKEDWIMWLTFFQKDISPVFVDEILVYYRLHDKSMTKDFEHMIDNTIKALVYLESVISEKDYKSYLLYNIRRRMSDSENLRSKIERLRERLISSNNSIGYRIEKKMRNLFKRF</sequence>